<evidence type="ECO:0000313" key="4">
    <source>
        <dbReference type="EMBL" id="OGM27052.1"/>
    </source>
</evidence>
<dbReference type="InterPro" id="IPR006674">
    <property type="entry name" value="HD_domain"/>
</dbReference>
<evidence type="ECO:0000256" key="1">
    <source>
        <dbReference type="ARBA" id="ARBA00022723"/>
    </source>
</evidence>
<dbReference type="PANTHER" id="PTHR11845:SF13">
    <property type="entry name" value="5'-DEOXYNUCLEOTIDASE HDDC2"/>
    <property type="match status" value="1"/>
</dbReference>
<dbReference type="AlphaFoldDB" id="A0A1F7YIG2"/>
<evidence type="ECO:0000313" key="5">
    <source>
        <dbReference type="Proteomes" id="UP000178851"/>
    </source>
</evidence>
<dbReference type="GO" id="GO:0005737">
    <property type="term" value="C:cytoplasm"/>
    <property type="evidence" value="ECO:0007669"/>
    <property type="project" value="TreeGrafter"/>
</dbReference>
<organism evidence="4 5">
    <name type="scientific">Candidatus Woesebacteria bacterium RIFCSPHIGHO2_01_FULL_39_28</name>
    <dbReference type="NCBI Taxonomy" id="1802496"/>
    <lineage>
        <taxon>Bacteria</taxon>
        <taxon>Candidatus Woeseibacteriota</taxon>
    </lineage>
</organism>
<dbReference type="Gene3D" id="1.10.3210.10">
    <property type="entry name" value="Hypothetical protein af1432"/>
    <property type="match status" value="1"/>
</dbReference>
<keyword evidence="2" id="KW-0378">Hydrolase</keyword>
<evidence type="ECO:0000256" key="2">
    <source>
        <dbReference type="ARBA" id="ARBA00022801"/>
    </source>
</evidence>
<comment type="caution">
    <text evidence="4">The sequence shown here is derived from an EMBL/GenBank/DDBJ whole genome shotgun (WGS) entry which is preliminary data.</text>
</comment>
<keyword evidence="1" id="KW-0479">Metal-binding</keyword>
<dbReference type="GO" id="GO:0002953">
    <property type="term" value="F:5'-deoxynucleotidase activity"/>
    <property type="evidence" value="ECO:0007669"/>
    <property type="project" value="InterPro"/>
</dbReference>
<dbReference type="PANTHER" id="PTHR11845">
    <property type="entry name" value="5'-DEOXYNUCLEOTIDASE HDDC2"/>
    <property type="match status" value="1"/>
</dbReference>
<gene>
    <name evidence="4" type="ORF">A2627_01825</name>
</gene>
<reference evidence="4 5" key="1">
    <citation type="journal article" date="2016" name="Nat. Commun.">
        <title>Thousands of microbial genomes shed light on interconnected biogeochemical processes in an aquifer system.</title>
        <authorList>
            <person name="Anantharaman K."/>
            <person name="Brown C.T."/>
            <person name="Hug L.A."/>
            <person name="Sharon I."/>
            <person name="Castelle C.J."/>
            <person name="Probst A.J."/>
            <person name="Thomas B.C."/>
            <person name="Singh A."/>
            <person name="Wilkins M.J."/>
            <person name="Karaoz U."/>
            <person name="Brodie E.L."/>
            <person name="Williams K.H."/>
            <person name="Hubbard S.S."/>
            <person name="Banfield J.F."/>
        </authorList>
    </citation>
    <scope>NUCLEOTIDE SEQUENCE [LARGE SCALE GENOMIC DNA]</scope>
</reference>
<feature type="domain" description="HD" evidence="3">
    <location>
        <begin position="1"/>
        <end position="106"/>
    </location>
</feature>
<dbReference type="EMBL" id="MGGI01000008">
    <property type="protein sequence ID" value="OGM27052.1"/>
    <property type="molecule type" value="Genomic_DNA"/>
</dbReference>
<evidence type="ECO:0000259" key="3">
    <source>
        <dbReference type="Pfam" id="PF13023"/>
    </source>
</evidence>
<dbReference type="InterPro" id="IPR039356">
    <property type="entry name" value="YfbR/HDDC2"/>
</dbReference>
<name>A0A1F7YIG2_9BACT</name>
<dbReference type="SUPFAM" id="SSF109604">
    <property type="entry name" value="HD-domain/PDEase-like"/>
    <property type="match status" value="1"/>
</dbReference>
<proteinExistence type="predicted"/>
<protein>
    <recommendedName>
        <fullName evidence="3">HD domain-containing protein</fullName>
    </recommendedName>
</protein>
<dbReference type="Pfam" id="PF13023">
    <property type="entry name" value="HD_3"/>
    <property type="match status" value="1"/>
</dbReference>
<dbReference type="Proteomes" id="UP000178851">
    <property type="component" value="Unassembled WGS sequence"/>
</dbReference>
<sequence length="124" mass="14793">MSLVHDLGEIGIGDIVWEKGSLVIGSQQEKHVGERETIQRIFSDNPSFKEYIDLWEEFETQNTLEAKAVKLFDKLEMLIQAYEYEKRNLAKRSLQEFWDNVEKYLKNTELEYYLDELKILRTNK</sequence>
<accession>A0A1F7YIG2</accession>
<dbReference type="GO" id="GO:0046872">
    <property type="term" value="F:metal ion binding"/>
    <property type="evidence" value="ECO:0007669"/>
    <property type="project" value="UniProtKB-KW"/>
</dbReference>